<dbReference type="OrthoDB" id="8523124at2"/>
<reference evidence="3 4" key="1">
    <citation type="submission" date="2014-06" db="EMBL/GenBank/DDBJ databases">
        <title>Whole Genome Sequences of Three Symbiotic Endozoicomonas Bacteria.</title>
        <authorList>
            <person name="Neave M.J."/>
            <person name="Apprill A."/>
            <person name="Voolstra C.R."/>
        </authorList>
    </citation>
    <scope>NUCLEOTIDE SEQUENCE [LARGE SCALE GENOMIC DNA]</scope>
    <source>
        <strain evidence="3 4">DSM 25634</strain>
    </source>
</reference>
<dbReference type="AlphaFoldDB" id="A0A081N3R4"/>
<dbReference type="Proteomes" id="UP000028073">
    <property type="component" value="Unassembled WGS sequence"/>
</dbReference>
<dbReference type="CDD" id="cd03801">
    <property type="entry name" value="GT4_PimA-like"/>
    <property type="match status" value="1"/>
</dbReference>
<feature type="domain" description="Glycosyl transferase family 1" evidence="2">
    <location>
        <begin position="210"/>
        <end position="377"/>
    </location>
</feature>
<keyword evidence="1" id="KW-0808">Transferase</keyword>
<evidence type="ECO:0000256" key="1">
    <source>
        <dbReference type="ARBA" id="ARBA00022679"/>
    </source>
</evidence>
<dbReference type="Gene3D" id="3.40.50.2000">
    <property type="entry name" value="Glycogen Phosphorylase B"/>
    <property type="match status" value="2"/>
</dbReference>
<dbReference type="Pfam" id="PF00534">
    <property type="entry name" value="Glycos_transf_1"/>
    <property type="match status" value="1"/>
</dbReference>
<dbReference type="GO" id="GO:0016757">
    <property type="term" value="F:glycosyltransferase activity"/>
    <property type="evidence" value="ECO:0007669"/>
    <property type="project" value="InterPro"/>
</dbReference>
<dbReference type="SUPFAM" id="SSF53756">
    <property type="entry name" value="UDP-Glycosyltransferase/glycogen phosphorylase"/>
    <property type="match status" value="1"/>
</dbReference>
<proteinExistence type="predicted"/>
<organism evidence="3 4">
    <name type="scientific">Endozoicomonas numazuensis</name>
    <dbReference type="NCBI Taxonomy" id="1137799"/>
    <lineage>
        <taxon>Bacteria</taxon>
        <taxon>Pseudomonadati</taxon>
        <taxon>Pseudomonadota</taxon>
        <taxon>Gammaproteobacteria</taxon>
        <taxon>Oceanospirillales</taxon>
        <taxon>Endozoicomonadaceae</taxon>
        <taxon>Endozoicomonas</taxon>
    </lineage>
</organism>
<keyword evidence="4" id="KW-1185">Reference proteome</keyword>
<dbReference type="PANTHER" id="PTHR46401:SF2">
    <property type="entry name" value="GLYCOSYLTRANSFERASE WBBK-RELATED"/>
    <property type="match status" value="1"/>
</dbReference>
<protein>
    <recommendedName>
        <fullName evidence="2">Glycosyl transferase family 1 domain-containing protein</fullName>
    </recommendedName>
</protein>
<comment type="caution">
    <text evidence="3">The sequence shown here is derived from an EMBL/GenBank/DDBJ whole genome shotgun (WGS) entry which is preliminary data.</text>
</comment>
<evidence type="ECO:0000313" key="4">
    <source>
        <dbReference type="Proteomes" id="UP000028073"/>
    </source>
</evidence>
<dbReference type="RefSeq" id="WP_081870020.1">
    <property type="nucleotide sequence ID" value="NZ_JOKH01000009.1"/>
</dbReference>
<dbReference type="GO" id="GO:0009103">
    <property type="term" value="P:lipopolysaccharide biosynthetic process"/>
    <property type="evidence" value="ECO:0007669"/>
    <property type="project" value="TreeGrafter"/>
</dbReference>
<evidence type="ECO:0000259" key="2">
    <source>
        <dbReference type="Pfam" id="PF00534"/>
    </source>
</evidence>
<dbReference type="InterPro" id="IPR001296">
    <property type="entry name" value="Glyco_trans_1"/>
</dbReference>
<evidence type="ECO:0000313" key="3">
    <source>
        <dbReference type="EMBL" id="KEQ13087.1"/>
    </source>
</evidence>
<gene>
    <name evidence="3" type="ORF">GZ78_26385</name>
</gene>
<dbReference type="eggNOG" id="COG0438">
    <property type="taxonomic scope" value="Bacteria"/>
</dbReference>
<sequence>MASAKRKVLYVTGLWTGIKPFFLEGNPEPKGMPAFFNPLLMMANDDRFDVIDIFFFGSAVPSSFKLPDQYRSKINVRGFGYKGKLDFIAVATRLLHALLKVCSKEKVDVLYGHGPAGAMAGLTSLVKRVPNVRRIYGTFLIDEIKSAKLSLFFKHPLEYLAFSLPAKAVVITNDGTHGDKVYQKIGSKYSPLFFWLNGVEKINEGLPSAESIRKKFGLSGNPYACYVARFDHWKRQDIVVKAMLEVVDFNLELDMVLVGPVYNRKFYQELKEYTESHGLTERVHFIPGVEKKEALALIRDAKVSLSFYNISNLGNVFLETMVLNTPILAQNINGSLAAVPKAAYMEPSSVDAEGIAEALQKLTVDLTLVEQQVTAAKEFALSELSTWEERCERELELLL</sequence>
<name>A0A081N3R4_9GAMM</name>
<dbReference type="STRING" id="1137799.GZ78_26385"/>
<dbReference type="PANTHER" id="PTHR46401">
    <property type="entry name" value="GLYCOSYLTRANSFERASE WBBK-RELATED"/>
    <property type="match status" value="1"/>
</dbReference>
<dbReference type="EMBL" id="JOKH01000009">
    <property type="protein sequence ID" value="KEQ13087.1"/>
    <property type="molecule type" value="Genomic_DNA"/>
</dbReference>
<accession>A0A081N3R4</accession>